<reference evidence="1" key="1">
    <citation type="submission" date="2021-06" db="EMBL/GenBank/DDBJ databases">
        <authorList>
            <person name="Kallberg Y."/>
            <person name="Tangrot J."/>
            <person name="Rosling A."/>
        </authorList>
    </citation>
    <scope>NUCLEOTIDE SEQUENCE</scope>
    <source>
        <strain evidence="1">FL130A</strain>
    </source>
</reference>
<gene>
    <name evidence="1" type="ORF">ALEPTO_LOCUS12358</name>
</gene>
<feature type="non-terminal residue" evidence="1">
    <location>
        <position position="124"/>
    </location>
</feature>
<feature type="non-terminal residue" evidence="1">
    <location>
        <position position="1"/>
    </location>
</feature>
<evidence type="ECO:0000313" key="2">
    <source>
        <dbReference type="Proteomes" id="UP000789508"/>
    </source>
</evidence>
<dbReference type="Proteomes" id="UP000789508">
    <property type="component" value="Unassembled WGS sequence"/>
</dbReference>
<keyword evidence="2" id="KW-1185">Reference proteome</keyword>
<dbReference type="OrthoDB" id="506498at2759"/>
<organism evidence="1 2">
    <name type="scientific">Ambispora leptoticha</name>
    <dbReference type="NCBI Taxonomy" id="144679"/>
    <lineage>
        <taxon>Eukaryota</taxon>
        <taxon>Fungi</taxon>
        <taxon>Fungi incertae sedis</taxon>
        <taxon>Mucoromycota</taxon>
        <taxon>Glomeromycotina</taxon>
        <taxon>Glomeromycetes</taxon>
        <taxon>Archaeosporales</taxon>
        <taxon>Ambisporaceae</taxon>
        <taxon>Ambispora</taxon>
    </lineage>
</organism>
<dbReference type="EMBL" id="CAJVPS010027403">
    <property type="protein sequence ID" value="CAG8723951.1"/>
    <property type="molecule type" value="Genomic_DNA"/>
</dbReference>
<proteinExistence type="predicted"/>
<protein>
    <submittedName>
        <fullName evidence="1">11477_t:CDS:1</fullName>
    </submittedName>
</protein>
<sequence>QVVPEMIRLARPGGWVEILEGDACLTSNGSVTNRVARALNNFMTSKGINPKIGKEFPRIFEKTNAFSEIKYEEKSITLGNKGGKTGKETLHCYVSGLNSSRGILAASMNVTPEHYDALLETILI</sequence>
<evidence type="ECO:0000313" key="1">
    <source>
        <dbReference type="EMBL" id="CAG8723951.1"/>
    </source>
</evidence>
<name>A0A9N9ND41_9GLOM</name>
<comment type="caution">
    <text evidence="1">The sequence shown here is derived from an EMBL/GenBank/DDBJ whole genome shotgun (WGS) entry which is preliminary data.</text>
</comment>
<dbReference type="AlphaFoldDB" id="A0A9N9ND41"/>
<accession>A0A9N9ND41</accession>